<dbReference type="Proteomes" id="UP000095284">
    <property type="component" value="Unplaced"/>
</dbReference>
<feature type="coiled-coil region" evidence="1">
    <location>
        <begin position="63"/>
        <end position="90"/>
    </location>
</feature>
<reference evidence="3" key="1">
    <citation type="submission" date="2016-11" db="UniProtKB">
        <authorList>
            <consortium name="WormBaseParasite"/>
        </authorList>
    </citation>
    <scope>IDENTIFICATION</scope>
</reference>
<keyword evidence="1" id="KW-0175">Coiled coil</keyword>
<accession>A0A1I7S2R5</accession>
<proteinExistence type="predicted"/>
<name>A0A1I7S2R5_BURXY</name>
<evidence type="ECO:0000313" key="2">
    <source>
        <dbReference type="Proteomes" id="UP000095284"/>
    </source>
</evidence>
<organism evidence="2 3">
    <name type="scientific">Bursaphelenchus xylophilus</name>
    <name type="common">Pinewood nematode worm</name>
    <name type="synonym">Aphelenchoides xylophilus</name>
    <dbReference type="NCBI Taxonomy" id="6326"/>
    <lineage>
        <taxon>Eukaryota</taxon>
        <taxon>Metazoa</taxon>
        <taxon>Ecdysozoa</taxon>
        <taxon>Nematoda</taxon>
        <taxon>Chromadorea</taxon>
        <taxon>Rhabditida</taxon>
        <taxon>Tylenchina</taxon>
        <taxon>Tylenchomorpha</taxon>
        <taxon>Aphelenchoidea</taxon>
        <taxon>Aphelenchoididae</taxon>
        <taxon>Bursaphelenchus</taxon>
    </lineage>
</organism>
<dbReference type="AlphaFoldDB" id="A0A1I7S2R5"/>
<sequence>MNTCTFGLKFFLRLSNRSVDFGGLNSRESMARILNFHKFGHLEDHPNCTVRLHGRLVQETEEHRVTKELLREALEKIESLQNQILEERRRSTALDQLVSLLQRPHPSLIEARQQSVRGEKGRASRRGKSTKKNFHLRRFQSNLPYQQVRRKTRFARQKKLRAAIINHLGKWNRKLSRQSILQLEMEVGRVLTRNYNFRSGEY</sequence>
<protein>
    <submittedName>
        <fullName evidence="3">Uncharacterized protein</fullName>
    </submittedName>
</protein>
<dbReference type="WBParaSite" id="BXY_0729500.1">
    <property type="protein sequence ID" value="BXY_0729500.1"/>
    <property type="gene ID" value="BXY_0729500"/>
</dbReference>
<evidence type="ECO:0000313" key="3">
    <source>
        <dbReference type="WBParaSite" id="BXY_0729500.1"/>
    </source>
</evidence>
<evidence type="ECO:0000256" key="1">
    <source>
        <dbReference type="SAM" id="Coils"/>
    </source>
</evidence>